<keyword evidence="1" id="KW-0472">Membrane</keyword>
<dbReference type="PANTHER" id="PTHR33333:SF32">
    <property type="entry name" value="PSAD1"/>
    <property type="match status" value="1"/>
</dbReference>
<sequence>MVSGIQMKLRGFSIVEDVHDQWTKMDTNKINETSGNFFTQLLSAVKNFFEYLLRSFDNILPSENPDEPISHWIHLVAKYLAVAVVVILGICCFVCLFSCLVSTFSCLFMCIFSTIQSLFMCIYSTVQYLFMCIFNFVRSLFGCISYIVKSLFRCVSSTVRYIFSLLRGCFCWGRQAAEKLMVAPGRAPLLIIRAVFEADPQRYFADLRATR</sequence>
<name>A0A2U1P6F9_ARTAN</name>
<comment type="caution">
    <text evidence="2">The sequence shown here is derived from an EMBL/GenBank/DDBJ whole genome shotgun (WGS) entry which is preliminary data.</text>
</comment>
<dbReference type="STRING" id="35608.A0A2U1P6F9"/>
<dbReference type="EMBL" id="PKPP01001599">
    <property type="protein sequence ID" value="PWA81353.1"/>
    <property type="molecule type" value="Genomic_DNA"/>
</dbReference>
<keyword evidence="1" id="KW-0812">Transmembrane</keyword>
<keyword evidence="1" id="KW-1133">Transmembrane helix</keyword>
<gene>
    <name evidence="2" type="ORF">CTI12_AA105680</name>
</gene>
<dbReference type="AlphaFoldDB" id="A0A2U1P6F9"/>
<protein>
    <submittedName>
        <fullName evidence="2">Uncharacterized protein</fullName>
    </submittedName>
</protein>
<proteinExistence type="predicted"/>
<reference evidence="2 3" key="1">
    <citation type="journal article" date="2018" name="Mol. Plant">
        <title>The genome of Artemisia annua provides insight into the evolution of Asteraceae family and artemisinin biosynthesis.</title>
        <authorList>
            <person name="Shen Q."/>
            <person name="Zhang L."/>
            <person name="Liao Z."/>
            <person name="Wang S."/>
            <person name="Yan T."/>
            <person name="Shi P."/>
            <person name="Liu M."/>
            <person name="Fu X."/>
            <person name="Pan Q."/>
            <person name="Wang Y."/>
            <person name="Lv Z."/>
            <person name="Lu X."/>
            <person name="Zhang F."/>
            <person name="Jiang W."/>
            <person name="Ma Y."/>
            <person name="Chen M."/>
            <person name="Hao X."/>
            <person name="Li L."/>
            <person name="Tang Y."/>
            <person name="Lv G."/>
            <person name="Zhou Y."/>
            <person name="Sun X."/>
            <person name="Brodelius P.E."/>
            <person name="Rose J.K.C."/>
            <person name="Tang K."/>
        </authorList>
    </citation>
    <scope>NUCLEOTIDE SEQUENCE [LARGE SCALE GENOMIC DNA]</scope>
    <source>
        <strain evidence="3">cv. Huhao1</strain>
        <tissue evidence="2">Leaf</tissue>
    </source>
</reference>
<dbReference type="OrthoDB" id="1650029at2759"/>
<dbReference type="Proteomes" id="UP000245207">
    <property type="component" value="Unassembled WGS sequence"/>
</dbReference>
<dbReference type="InterPro" id="IPR039926">
    <property type="entry name" value="Egg_app_1"/>
</dbReference>
<feature type="transmembrane region" description="Helical" evidence="1">
    <location>
        <begin position="82"/>
        <end position="115"/>
    </location>
</feature>
<organism evidence="2 3">
    <name type="scientific">Artemisia annua</name>
    <name type="common">Sweet wormwood</name>
    <dbReference type="NCBI Taxonomy" id="35608"/>
    <lineage>
        <taxon>Eukaryota</taxon>
        <taxon>Viridiplantae</taxon>
        <taxon>Streptophyta</taxon>
        <taxon>Embryophyta</taxon>
        <taxon>Tracheophyta</taxon>
        <taxon>Spermatophyta</taxon>
        <taxon>Magnoliopsida</taxon>
        <taxon>eudicotyledons</taxon>
        <taxon>Gunneridae</taxon>
        <taxon>Pentapetalae</taxon>
        <taxon>asterids</taxon>
        <taxon>campanulids</taxon>
        <taxon>Asterales</taxon>
        <taxon>Asteraceae</taxon>
        <taxon>Asteroideae</taxon>
        <taxon>Anthemideae</taxon>
        <taxon>Artemisiinae</taxon>
        <taxon>Artemisia</taxon>
    </lineage>
</organism>
<evidence type="ECO:0000313" key="2">
    <source>
        <dbReference type="EMBL" id="PWA81353.1"/>
    </source>
</evidence>
<accession>A0A2U1P6F9</accession>
<evidence type="ECO:0000256" key="1">
    <source>
        <dbReference type="SAM" id="Phobius"/>
    </source>
</evidence>
<evidence type="ECO:0000313" key="3">
    <source>
        <dbReference type="Proteomes" id="UP000245207"/>
    </source>
</evidence>
<dbReference type="PANTHER" id="PTHR33333">
    <property type="entry name" value="ERYTHROCYTE MEMBRANE PROTEIN 1-LIKE"/>
    <property type="match status" value="1"/>
</dbReference>
<keyword evidence="3" id="KW-1185">Reference proteome</keyword>